<feature type="transmembrane region" description="Helical" evidence="9">
    <location>
        <begin position="436"/>
        <end position="457"/>
    </location>
</feature>
<feature type="transmembrane region" description="Helical" evidence="9">
    <location>
        <begin position="86"/>
        <end position="104"/>
    </location>
</feature>
<comment type="subcellular location">
    <subcellularLocation>
        <location evidence="1 9">Membrane</location>
        <topology evidence="1 9">Multi-pass membrane protein</topology>
    </subcellularLocation>
</comment>
<protein>
    <recommendedName>
        <fullName evidence="9">Amino acid transporter</fullName>
    </recommendedName>
</protein>
<feature type="transmembrane region" description="Helical" evidence="9">
    <location>
        <begin position="463"/>
        <end position="484"/>
    </location>
</feature>
<organism evidence="10 11">
    <name type="scientific">Acrobeloides nanus</name>
    <dbReference type="NCBI Taxonomy" id="290746"/>
    <lineage>
        <taxon>Eukaryota</taxon>
        <taxon>Metazoa</taxon>
        <taxon>Ecdysozoa</taxon>
        <taxon>Nematoda</taxon>
        <taxon>Chromadorea</taxon>
        <taxon>Rhabditida</taxon>
        <taxon>Tylenchina</taxon>
        <taxon>Cephalobomorpha</taxon>
        <taxon>Cephaloboidea</taxon>
        <taxon>Cephalobidae</taxon>
        <taxon>Acrobeloides</taxon>
    </lineage>
</organism>
<dbReference type="WBParaSite" id="ACRNAN_scaffold1865.g30086.t1">
    <property type="protein sequence ID" value="ACRNAN_scaffold1865.g30086.t1"/>
    <property type="gene ID" value="ACRNAN_scaffold1865.g30086"/>
</dbReference>
<keyword evidence="3 9" id="KW-0813">Transport</keyword>
<evidence type="ECO:0000313" key="11">
    <source>
        <dbReference type="WBParaSite" id="ACRNAN_scaffold1865.g30086.t1"/>
    </source>
</evidence>
<dbReference type="InterPro" id="IPR050746">
    <property type="entry name" value="DAACS"/>
</dbReference>
<dbReference type="GO" id="GO:0015175">
    <property type="term" value="F:neutral L-amino acid transmembrane transporter activity"/>
    <property type="evidence" value="ECO:0007669"/>
    <property type="project" value="TreeGrafter"/>
</dbReference>
<dbReference type="InterPro" id="IPR018107">
    <property type="entry name" value="Na-dicarboxylate_symporter_CS"/>
</dbReference>
<sequence length="560" mass="61452">MRWRLLTLYKNYGIKNSRMEVPMPISCSEDPSLPTKKRQVFTDSKMEVPMPISCSEDPSLPIKKRQVFTGLSDLVQKFGFWIKNNILLTMTILSVGIGLVLGIILRQFHLSSTLETVIAFPGQIFMQMLKLLILPLIIFSLISSLAQMDAKKSGRMGIIAVSYYFTTATLATIVSITLVLLIHPGNPKMKENHIANTTHANVSPLNSIFDLIRNMFPDNIVRATFQKIQSSSNSSSSGGDDDGSTEYIWGMNVLGIIVFCSALGISLSQIGEQAKHVVNIFVILERAVMNLIKAVMWFAPVGIISLIAGNLIELDDLSRTAEGLMLYLLTILAGLMIHWLITTPILYIILTRKNPFIVARTMLQAFFTALGTSSSGAALPISINSMETKMKIDKRIARFILPLGNTINVDGNALYEAVAVIFIAQMNNMHLSLPQVITISITTTLASMGTGSVPIGLLPVLLVLNSIGLPVSDVTFLFTVDWLIDRIRTAINVMGDGFTTAIVSHHFGDQLSCIEEETEMSEGCSVNKNDANDMKGLLTPDLNGLEIGCHDKKLKSKNVV</sequence>
<accession>A0A914D3Z0</accession>
<feature type="transmembrane region" description="Helical" evidence="9">
    <location>
        <begin position="291"/>
        <end position="312"/>
    </location>
</feature>
<feature type="transmembrane region" description="Helical" evidence="9">
    <location>
        <begin position="124"/>
        <end position="146"/>
    </location>
</feature>
<dbReference type="Gene3D" id="1.10.3860.10">
    <property type="entry name" value="Sodium:dicarboxylate symporter"/>
    <property type="match status" value="1"/>
</dbReference>
<keyword evidence="7 9" id="KW-0472">Membrane</keyword>
<evidence type="ECO:0000313" key="10">
    <source>
        <dbReference type="Proteomes" id="UP000887540"/>
    </source>
</evidence>
<evidence type="ECO:0000256" key="4">
    <source>
        <dbReference type="ARBA" id="ARBA00022692"/>
    </source>
</evidence>
<dbReference type="GO" id="GO:0015501">
    <property type="term" value="F:glutamate:sodium symporter activity"/>
    <property type="evidence" value="ECO:0007669"/>
    <property type="project" value="TreeGrafter"/>
</dbReference>
<dbReference type="InterPro" id="IPR036458">
    <property type="entry name" value="Na:dicarbo_symporter_sf"/>
</dbReference>
<evidence type="ECO:0000256" key="5">
    <source>
        <dbReference type="ARBA" id="ARBA00022847"/>
    </source>
</evidence>
<dbReference type="Proteomes" id="UP000887540">
    <property type="component" value="Unplaced"/>
</dbReference>
<keyword evidence="8" id="KW-0325">Glycoprotein</keyword>
<reference evidence="11" key="1">
    <citation type="submission" date="2022-11" db="UniProtKB">
        <authorList>
            <consortium name="WormBaseParasite"/>
        </authorList>
    </citation>
    <scope>IDENTIFICATION</scope>
</reference>
<comment type="similarity">
    <text evidence="2 9">Belongs to the dicarboxylate/amino acid:cation symporter (DAACS) (TC 2.A.23) family.</text>
</comment>
<proteinExistence type="inferred from homology"/>
<dbReference type="GO" id="GO:0005313">
    <property type="term" value="F:L-glutamate transmembrane transporter activity"/>
    <property type="evidence" value="ECO:0007669"/>
    <property type="project" value="TreeGrafter"/>
</dbReference>
<feature type="transmembrane region" description="Helical" evidence="9">
    <location>
        <begin position="158"/>
        <end position="182"/>
    </location>
</feature>
<evidence type="ECO:0000256" key="9">
    <source>
        <dbReference type="RuleBase" id="RU361216"/>
    </source>
</evidence>
<keyword evidence="4 9" id="KW-0812">Transmembrane</keyword>
<dbReference type="Pfam" id="PF00375">
    <property type="entry name" value="SDF"/>
    <property type="match status" value="1"/>
</dbReference>
<dbReference type="GO" id="GO:0005886">
    <property type="term" value="C:plasma membrane"/>
    <property type="evidence" value="ECO:0007669"/>
    <property type="project" value="TreeGrafter"/>
</dbReference>
<feature type="transmembrane region" description="Helical" evidence="9">
    <location>
        <begin position="247"/>
        <end position="270"/>
    </location>
</feature>
<dbReference type="PANTHER" id="PTHR11958:SF99">
    <property type="entry name" value="SODIUM-DEPENDENT EXCITATORY AMINO ACID TRANSPORTER GLT-6-RELATED"/>
    <property type="match status" value="1"/>
</dbReference>
<feature type="transmembrane region" description="Helical" evidence="9">
    <location>
        <begin position="324"/>
        <end position="350"/>
    </location>
</feature>
<evidence type="ECO:0000256" key="2">
    <source>
        <dbReference type="ARBA" id="ARBA00006148"/>
    </source>
</evidence>
<keyword evidence="5 9" id="KW-0769">Symport</keyword>
<evidence type="ECO:0000256" key="3">
    <source>
        <dbReference type="ARBA" id="ARBA00022448"/>
    </source>
</evidence>
<evidence type="ECO:0000256" key="7">
    <source>
        <dbReference type="ARBA" id="ARBA00023136"/>
    </source>
</evidence>
<dbReference type="AlphaFoldDB" id="A0A914D3Z0"/>
<name>A0A914D3Z0_9BILA</name>
<dbReference type="SUPFAM" id="SSF118215">
    <property type="entry name" value="Proton glutamate symport protein"/>
    <property type="match status" value="1"/>
</dbReference>
<evidence type="ECO:0000256" key="8">
    <source>
        <dbReference type="ARBA" id="ARBA00023180"/>
    </source>
</evidence>
<dbReference type="PANTHER" id="PTHR11958">
    <property type="entry name" value="SODIUM/DICARBOXYLATE SYMPORTER-RELATED"/>
    <property type="match status" value="1"/>
</dbReference>
<keyword evidence="6 9" id="KW-1133">Transmembrane helix</keyword>
<evidence type="ECO:0000256" key="1">
    <source>
        <dbReference type="ARBA" id="ARBA00004141"/>
    </source>
</evidence>
<dbReference type="PROSITE" id="PS00714">
    <property type="entry name" value="NA_DICARBOXYL_SYMP_2"/>
    <property type="match status" value="1"/>
</dbReference>
<evidence type="ECO:0000256" key="6">
    <source>
        <dbReference type="ARBA" id="ARBA00022989"/>
    </source>
</evidence>
<dbReference type="InterPro" id="IPR001991">
    <property type="entry name" value="Na-dicarboxylate_symporter"/>
</dbReference>
<keyword evidence="10" id="KW-1185">Reference proteome</keyword>
<dbReference type="PRINTS" id="PR00173">
    <property type="entry name" value="EDTRNSPORT"/>
</dbReference>